<feature type="domain" description="Ig-like" evidence="1">
    <location>
        <begin position="25"/>
        <end position="127"/>
    </location>
</feature>
<dbReference type="Proteomes" id="UP001381693">
    <property type="component" value="Unassembled WGS sequence"/>
</dbReference>
<dbReference type="InterPro" id="IPR003599">
    <property type="entry name" value="Ig_sub"/>
</dbReference>
<dbReference type="CDD" id="cd00096">
    <property type="entry name" value="Ig"/>
    <property type="match status" value="1"/>
</dbReference>
<dbReference type="EMBL" id="JAXCGZ010018225">
    <property type="protein sequence ID" value="KAK7067480.1"/>
    <property type="molecule type" value="Genomic_DNA"/>
</dbReference>
<accession>A0AAN9A090</accession>
<gene>
    <name evidence="2" type="ORF">SK128_002889</name>
</gene>
<dbReference type="GO" id="GO:0050808">
    <property type="term" value="P:synapse organization"/>
    <property type="evidence" value="ECO:0007669"/>
    <property type="project" value="TreeGrafter"/>
</dbReference>
<dbReference type="SUPFAM" id="SSF48726">
    <property type="entry name" value="Immunoglobulin"/>
    <property type="match status" value="1"/>
</dbReference>
<dbReference type="PANTHER" id="PTHR23279">
    <property type="entry name" value="DEFECTIVE PROBOSCIS EXTENSION RESPONSE DPR -RELATED"/>
    <property type="match status" value="1"/>
</dbReference>
<evidence type="ECO:0000259" key="1">
    <source>
        <dbReference type="PROSITE" id="PS50835"/>
    </source>
</evidence>
<dbReference type="InterPro" id="IPR036179">
    <property type="entry name" value="Ig-like_dom_sf"/>
</dbReference>
<name>A0AAN9A090_HALRR</name>
<dbReference type="PANTHER" id="PTHR23279:SF37">
    <property type="entry name" value="DEFECTIVE PROBOSCIS EXTENSION RESPONSE 13, ISOFORM B"/>
    <property type="match status" value="1"/>
</dbReference>
<keyword evidence="3" id="KW-1185">Reference proteome</keyword>
<reference evidence="2 3" key="1">
    <citation type="submission" date="2023-11" db="EMBL/GenBank/DDBJ databases">
        <title>Halocaridina rubra genome assembly.</title>
        <authorList>
            <person name="Smith C."/>
        </authorList>
    </citation>
    <scope>NUCLEOTIDE SEQUENCE [LARGE SCALE GENOMIC DNA]</scope>
    <source>
        <strain evidence="2">EP-1</strain>
        <tissue evidence="2">Whole</tissue>
    </source>
</reference>
<comment type="caution">
    <text evidence="2">The sequence shown here is derived from an EMBL/GenBank/DDBJ whole genome shotgun (WGS) entry which is preliminary data.</text>
</comment>
<protein>
    <recommendedName>
        <fullName evidence="1">Ig-like domain-containing protein</fullName>
    </recommendedName>
</protein>
<sequence length="186" mass="21003">LWELSIRAVRHSDAGLYECQITTHPPTSLFYILSVVEAQAVIQGGEEVHVHTGVKLKLHCRVELATEPPQYIFWYHNDTMVNYAYSRPFLKVVGRPYGSTLIISNLTWEDAGIYTCEAHKAHPDNVTLHVIGEEKHAALHKDDGASDSASSDLSFSYCLTLTLLLATWLAYGYNEDLRVRSLDKQR</sequence>
<organism evidence="2 3">
    <name type="scientific">Halocaridina rubra</name>
    <name type="common">Hawaiian red shrimp</name>
    <dbReference type="NCBI Taxonomy" id="373956"/>
    <lineage>
        <taxon>Eukaryota</taxon>
        <taxon>Metazoa</taxon>
        <taxon>Ecdysozoa</taxon>
        <taxon>Arthropoda</taxon>
        <taxon>Crustacea</taxon>
        <taxon>Multicrustacea</taxon>
        <taxon>Malacostraca</taxon>
        <taxon>Eumalacostraca</taxon>
        <taxon>Eucarida</taxon>
        <taxon>Decapoda</taxon>
        <taxon>Pleocyemata</taxon>
        <taxon>Caridea</taxon>
        <taxon>Atyoidea</taxon>
        <taxon>Atyidae</taxon>
        <taxon>Halocaridina</taxon>
    </lineage>
</organism>
<dbReference type="InterPro" id="IPR037448">
    <property type="entry name" value="Zig-8"/>
</dbReference>
<dbReference type="Gene3D" id="2.60.40.10">
    <property type="entry name" value="Immunoglobulins"/>
    <property type="match status" value="2"/>
</dbReference>
<dbReference type="AlphaFoldDB" id="A0AAN9A090"/>
<evidence type="ECO:0000313" key="2">
    <source>
        <dbReference type="EMBL" id="KAK7067480.1"/>
    </source>
</evidence>
<proteinExistence type="predicted"/>
<dbReference type="Pfam" id="PF13927">
    <property type="entry name" value="Ig_3"/>
    <property type="match status" value="1"/>
</dbReference>
<feature type="non-terminal residue" evidence="2">
    <location>
        <position position="1"/>
    </location>
</feature>
<dbReference type="PROSITE" id="PS50835">
    <property type="entry name" value="IG_LIKE"/>
    <property type="match status" value="1"/>
</dbReference>
<dbReference type="InterPro" id="IPR003598">
    <property type="entry name" value="Ig_sub2"/>
</dbReference>
<dbReference type="SMART" id="SM00408">
    <property type="entry name" value="IGc2"/>
    <property type="match status" value="1"/>
</dbReference>
<dbReference type="InterPro" id="IPR007110">
    <property type="entry name" value="Ig-like_dom"/>
</dbReference>
<evidence type="ECO:0000313" key="3">
    <source>
        <dbReference type="Proteomes" id="UP001381693"/>
    </source>
</evidence>
<dbReference type="GO" id="GO:0032589">
    <property type="term" value="C:neuron projection membrane"/>
    <property type="evidence" value="ECO:0007669"/>
    <property type="project" value="TreeGrafter"/>
</dbReference>
<dbReference type="SMART" id="SM00409">
    <property type="entry name" value="IG"/>
    <property type="match status" value="1"/>
</dbReference>
<dbReference type="InterPro" id="IPR013783">
    <property type="entry name" value="Ig-like_fold"/>
</dbReference>